<dbReference type="FunFam" id="3.90.70.40:FF:000005">
    <property type="entry name" value="Ataxin 3"/>
    <property type="match status" value="1"/>
</dbReference>
<dbReference type="InterPro" id="IPR003903">
    <property type="entry name" value="UIM_dom"/>
</dbReference>
<feature type="region of interest" description="Disordered" evidence="26">
    <location>
        <begin position="507"/>
        <end position="538"/>
    </location>
</feature>
<feature type="region of interest" description="Disordered" evidence="26">
    <location>
        <begin position="1"/>
        <end position="41"/>
    </location>
</feature>
<comment type="function">
    <text evidence="2">Essential component of the TIM23 complex, a complex that mediates the translocation of transit peptide-containing proteins across the mitochondrial inner membrane.</text>
</comment>
<reference evidence="30" key="2">
    <citation type="submission" date="2021-09" db="EMBL/GenBank/DDBJ databases">
        <authorList>
            <person name="Jia N."/>
            <person name="Wang J."/>
            <person name="Shi W."/>
            <person name="Du L."/>
            <person name="Sun Y."/>
            <person name="Zhan W."/>
            <person name="Jiang J."/>
            <person name="Wang Q."/>
            <person name="Zhang B."/>
            <person name="Ji P."/>
            <person name="Sakyi L.B."/>
            <person name="Cui X."/>
            <person name="Yuan T."/>
            <person name="Jiang B."/>
            <person name="Yang W."/>
            <person name="Lam T.T.-Y."/>
            <person name="Chang Q."/>
            <person name="Ding S."/>
            <person name="Wang X."/>
            <person name="Zhu J."/>
            <person name="Ruan X."/>
            <person name="Zhao L."/>
            <person name="Wei J."/>
            <person name="Que T."/>
            <person name="Du C."/>
            <person name="Cheng J."/>
            <person name="Dai P."/>
            <person name="Han X."/>
            <person name="Huang E."/>
            <person name="Gao Y."/>
            <person name="Liu J."/>
            <person name="Shao H."/>
            <person name="Ye R."/>
            <person name="Li L."/>
            <person name="Wei W."/>
            <person name="Wang X."/>
            <person name="Wang C."/>
            <person name="Huo Q."/>
            <person name="Li W."/>
            <person name="Guo W."/>
            <person name="Chen H."/>
            <person name="Chen S."/>
            <person name="Zhou L."/>
            <person name="Zhou L."/>
            <person name="Ni X."/>
            <person name="Tian J."/>
            <person name="Zhou Y."/>
            <person name="Sheng Y."/>
            <person name="Liu T."/>
            <person name="Pan Y."/>
            <person name="Xia L."/>
            <person name="Li J."/>
            <person name="Zhao F."/>
            <person name="Cao W."/>
        </authorList>
    </citation>
    <scope>NUCLEOTIDE SEQUENCE</scope>
    <source>
        <strain evidence="30">Rsan-2018</strain>
        <tissue evidence="30">Larvae</tissue>
    </source>
</reference>
<feature type="domain" description="FCP1 homology" evidence="29">
    <location>
        <begin position="154"/>
        <end position="307"/>
    </location>
</feature>
<proteinExistence type="inferred from homology"/>
<evidence type="ECO:0000313" key="31">
    <source>
        <dbReference type="Proteomes" id="UP000821837"/>
    </source>
</evidence>
<dbReference type="InterPro" id="IPR023214">
    <property type="entry name" value="HAD_sf"/>
</dbReference>
<keyword evidence="18" id="KW-0805">Transcription regulation</keyword>
<comment type="similarity">
    <text evidence="5">Belongs to the TIM50 family.</text>
</comment>
<evidence type="ECO:0000256" key="13">
    <source>
        <dbReference type="ARBA" id="ARBA00022807"/>
    </source>
</evidence>
<dbReference type="PROSITE" id="PS50969">
    <property type="entry name" value="FCP1"/>
    <property type="match status" value="1"/>
</dbReference>
<evidence type="ECO:0000256" key="6">
    <source>
        <dbReference type="ARBA" id="ARBA00012759"/>
    </source>
</evidence>
<name>A0A9D4Q8L9_RHISA</name>
<dbReference type="Gene3D" id="3.40.50.1000">
    <property type="entry name" value="HAD superfamily/HAD-like"/>
    <property type="match status" value="1"/>
</dbReference>
<evidence type="ECO:0000256" key="10">
    <source>
        <dbReference type="ARBA" id="ARBA00022786"/>
    </source>
</evidence>
<dbReference type="Gene3D" id="3.90.70.40">
    <property type="match status" value="1"/>
</dbReference>
<accession>A0A9D4Q8L9</accession>
<keyword evidence="12 25" id="KW-0378">Hydrolase</keyword>
<dbReference type="Proteomes" id="UP000821837">
    <property type="component" value="Chromosome 11"/>
</dbReference>
<sequence>MSLEHSPVSVCHHQSKPAKLQPSPDRVQNGGGPGTKTCDASPQWSISVEELVFVVATIEAIAPMVCSSQEMGLYPCVASGSGSGASSGASGRSADQFSQRAMKYTFVAFGAMFTGVGGFLVVTWGAPPLDEQGKEMIKDPSRDKLLPDPLTEPYYQPPYTLVLEMTGVLVHPDWTYQTGWRFKKRPGVNHFLQQVGPPLFEVVIYTSEQGFTAYPILDTLDPQGYIMYRLFRDATRYTDGHHNSVVHVMQDLSCLNRDLSRVIMVDWSAEACSLQPRNALRLPKKKSSRCPLSQAPANDLGPWDFGNGSDGLQEALGLGPCTVDTWTVVVGAASRQEGSLCAQHCLNGLLQGEYFTAVDLATIAQQIDEQERETMAEGGLNSDDYQRFVHQPSGNLDDSGYFSVQVIASALKVWGLELVPYSSTDAVAQAAQADPTQSTAYICNYKDHWFTIRKLGGRWFNLNSLLSGPQPISRTYLALFLAQLQQEGYSIFVVVGELPQCQADDFHEEDSDPDLQEALQQSLQESQQAKTPTEASTLSDDEMLEAALRLSMES</sequence>
<comment type="caution">
    <text evidence="30">The sequence shown here is derived from an EMBL/GenBank/DDBJ whole genome shotgun (WGS) entry which is preliminary data.</text>
</comment>
<evidence type="ECO:0000256" key="22">
    <source>
        <dbReference type="ARBA" id="ARBA00023242"/>
    </source>
</evidence>
<evidence type="ECO:0000256" key="5">
    <source>
        <dbReference type="ARBA" id="ARBA00006344"/>
    </source>
</evidence>
<evidence type="ECO:0000259" key="29">
    <source>
        <dbReference type="PROSITE" id="PS50969"/>
    </source>
</evidence>
<feature type="active site" description="Nucleophile" evidence="24">
    <location>
        <position position="341"/>
    </location>
</feature>
<evidence type="ECO:0000256" key="12">
    <source>
        <dbReference type="ARBA" id="ARBA00022801"/>
    </source>
</evidence>
<dbReference type="InterPro" id="IPR033865">
    <property type="entry name" value="Ataxin-3"/>
</dbReference>
<dbReference type="SUPFAM" id="SSF56784">
    <property type="entry name" value="HAD-like"/>
    <property type="match status" value="1"/>
</dbReference>
<evidence type="ECO:0000256" key="7">
    <source>
        <dbReference type="ARBA" id="ARBA00022448"/>
    </source>
</evidence>
<dbReference type="AlphaFoldDB" id="A0A9D4Q8L9"/>
<dbReference type="FunFam" id="3.40.50.1000:FF:000019">
    <property type="entry name" value="Mitochondrial import inner membrane translocase subunit TIM50"/>
    <property type="match status" value="1"/>
</dbReference>
<dbReference type="InterPro" id="IPR036412">
    <property type="entry name" value="HAD-like_sf"/>
</dbReference>
<evidence type="ECO:0000256" key="14">
    <source>
        <dbReference type="ARBA" id="ARBA00022927"/>
    </source>
</evidence>
<keyword evidence="8" id="KW-0645">Protease</keyword>
<dbReference type="Pfam" id="PF02099">
    <property type="entry name" value="Josephin"/>
    <property type="match status" value="1"/>
</dbReference>
<keyword evidence="9 27" id="KW-0812">Transmembrane</keyword>
<feature type="active site" evidence="24 25">
    <location>
        <position position="463"/>
    </location>
</feature>
<keyword evidence="22" id="KW-0539">Nucleus</keyword>
<keyword evidence="10" id="KW-0833">Ubl conjugation pathway</keyword>
<dbReference type="PROSITE" id="PS50330">
    <property type="entry name" value="UIM"/>
    <property type="match status" value="2"/>
</dbReference>
<dbReference type="PANTHER" id="PTHR14159:SF0">
    <property type="entry name" value="ATAXIN-3-RELATED"/>
    <property type="match status" value="1"/>
</dbReference>
<dbReference type="GO" id="GO:0005743">
    <property type="term" value="C:mitochondrial inner membrane"/>
    <property type="evidence" value="ECO:0007669"/>
    <property type="project" value="UniProtKB-SubCell"/>
</dbReference>
<evidence type="ECO:0000256" key="9">
    <source>
        <dbReference type="ARBA" id="ARBA00022692"/>
    </source>
</evidence>
<dbReference type="PROSITE" id="PS50957">
    <property type="entry name" value="JOSEPHIN"/>
    <property type="match status" value="1"/>
</dbReference>
<dbReference type="InterPro" id="IPR006155">
    <property type="entry name" value="Josephin"/>
</dbReference>
<evidence type="ECO:0000256" key="25">
    <source>
        <dbReference type="PROSITE-ProRule" id="PRU00331"/>
    </source>
</evidence>
<keyword evidence="31" id="KW-1185">Reference proteome</keyword>
<reference evidence="30" key="1">
    <citation type="journal article" date="2020" name="Cell">
        <title>Large-Scale Comparative Analyses of Tick Genomes Elucidate Their Genetic Diversity and Vector Capacities.</title>
        <authorList>
            <consortium name="Tick Genome and Microbiome Consortium (TIGMIC)"/>
            <person name="Jia N."/>
            <person name="Wang J."/>
            <person name="Shi W."/>
            <person name="Du L."/>
            <person name="Sun Y."/>
            <person name="Zhan W."/>
            <person name="Jiang J.F."/>
            <person name="Wang Q."/>
            <person name="Zhang B."/>
            <person name="Ji P."/>
            <person name="Bell-Sakyi L."/>
            <person name="Cui X.M."/>
            <person name="Yuan T.T."/>
            <person name="Jiang B.G."/>
            <person name="Yang W.F."/>
            <person name="Lam T.T."/>
            <person name="Chang Q.C."/>
            <person name="Ding S.J."/>
            <person name="Wang X.J."/>
            <person name="Zhu J.G."/>
            <person name="Ruan X.D."/>
            <person name="Zhao L."/>
            <person name="Wei J.T."/>
            <person name="Ye R.Z."/>
            <person name="Que T.C."/>
            <person name="Du C.H."/>
            <person name="Zhou Y.H."/>
            <person name="Cheng J.X."/>
            <person name="Dai P.F."/>
            <person name="Guo W.B."/>
            <person name="Han X.H."/>
            <person name="Huang E.J."/>
            <person name="Li L.F."/>
            <person name="Wei W."/>
            <person name="Gao Y.C."/>
            <person name="Liu J.Z."/>
            <person name="Shao H.Z."/>
            <person name="Wang X."/>
            <person name="Wang C.C."/>
            <person name="Yang T.C."/>
            <person name="Huo Q.B."/>
            <person name="Li W."/>
            <person name="Chen H.Y."/>
            <person name="Chen S.E."/>
            <person name="Zhou L.G."/>
            <person name="Ni X.B."/>
            <person name="Tian J.H."/>
            <person name="Sheng Y."/>
            <person name="Liu T."/>
            <person name="Pan Y.S."/>
            <person name="Xia L.Y."/>
            <person name="Li J."/>
            <person name="Zhao F."/>
            <person name="Cao W.C."/>
        </authorList>
    </citation>
    <scope>NUCLEOTIDE SEQUENCE</scope>
    <source>
        <strain evidence="30">Rsan-2018</strain>
    </source>
</reference>
<evidence type="ECO:0000256" key="27">
    <source>
        <dbReference type="SAM" id="Phobius"/>
    </source>
</evidence>
<evidence type="ECO:0000256" key="24">
    <source>
        <dbReference type="PIRSR" id="PIRSR633865-1"/>
    </source>
</evidence>
<evidence type="ECO:0000256" key="3">
    <source>
        <dbReference type="ARBA" id="ARBA00004123"/>
    </source>
</evidence>
<evidence type="ECO:0000259" key="28">
    <source>
        <dbReference type="PROSITE" id="PS50957"/>
    </source>
</evidence>
<keyword evidence="11" id="KW-0999">Mitochondrion inner membrane</keyword>
<evidence type="ECO:0000256" key="18">
    <source>
        <dbReference type="ARBA" id="ARBA00023015"/>
    </source>
</evidence>
<dbReference type="SMART" id="SM01246">
    <property type="entry name" value="Josephin"/>
    <property type="match status" value="1"/>
</dbReference>
<dbReference type="GO" id="GO:0005634">
    <property type="term" value="C:nucleus"/>
    <property type="evidence" value="ECO:0007669"/>
    <property type="project" value="UniProtKB-SubCell"/>
</dbReference>
<evidence type="ECO:0000256" key="16">
    <source>
        <dbReference type="ARBA" id="ARBA00022989"/>
    </source>
</evidence>
<keyword evidence="15" id="KW-0809">Transit peptide</keyword>
<dbReference type="GO" id="GO:0016579">
    <property type="term" value="P:protein deubiquitination"/>
    <property type="evidence" value="ECO:0007669"/>
    <property type="project" value="InterPro"/>
</dbReference>
<comment type="catalytic activity">
    <reaction evidence="1">
        <text>Thiol-dependent hydrolysis of ester, thioester, amide, peptide and isopeptide bonds formed by the C-terminal Gly of ubiquitin (a 76-residue protein attached to proteins as an intracellular targeting signal).</text>
        <dbReference type="EC" id="3.4.19.12"/>
    </reaction>
</comment>
<keyword evidence="21" id="KW-0804">Transcription</keyword>
<dbReference type="EC" id="3.4.19.12" evidence="6"/>
<dbReference type="GO" id="GO:0015031">
    <property type="term" value="P:protein transport"/>
    <property type="evidence" value="ECO:0007669"/>
    <property type="project" value="UniProtKB-KW"/>
</dbReference>
<evidence type="ECO:0000256" key="2">
    <source>
        <dbReference type="ARBA" id="ARBA00002959"/>
    </source>
</evidence>
<keyword evidence="17" id="KW-0811">Translocation</keyword>
<gene>
    <name evidence="30" type="ORF">HPB52_002378</name>
</gene>
<evidence type="ECO:0000256" key="23">
    <source>
        <dbReference type="ARBA" id="ARBA00061911"/>
    </source>
</evidence>
<comment type="subcellular location">
    <subcellularLocation>
        <location evidence="4">Mitochondrion inner membrane</location>
        <topology evidence="4">Single-pass membrane protein</topology>
    </subcellularLocation>
    <subcellularLocation>
        <location evidence="3">Nucleus</location>
    </subcellularLocation>
</comment>
<protein>
    <recommendedName>
        <fullName evidence="6">ubiquitinyl hydrolase 1</fullName>
        <ecNumber evidence="6">3.4.19.12</ecNumber>
    </recommendedName>
</protein>
<feature type="active site" evidence="25">
    <location>
        <position position="341"/>
    </location>
</feature>
<feature type="transmembrane region" description="Helical" evidence="27">
    <location>
        <begin position="106"/>
        <end position="126"/>
    </location>
</feature>
<keyword evidence="7" id="KW-0813">Transport</keyword>
<evidence type="ECO:0000256" key="21">
    <source>
        <dbReference type="ARBA" id="ARBA00023163"/>
    </source>
</evidence>
<evidence type="ECO:0000256" key="17">
    <source>
        <dbReference type="ARBA" id="ARBA00023010"/>
    </source>
</evidence>
<dbReference type="GO" id="GO:0004843">
    <property type="term" value="F:cysteine-type deubiquitinase activity"/>
    <property type="evidence" value="ECO:0007669"/>
    <property type="project" value="UniProtKB-EC"/>
</dbReference>
<dbReference type="InterPro" id="IPR004274">
    <property type="entry name" value="FCP1_dom"/>
</dbReference>
<evidence type="ECO:0000256" key="15">
    <source>
        <dbReference type="ARBA" id="ARBA00022946"/>
    </source>
</evidence>
<evidence type="ECO:0000313" key="30">
    <source>
        <dbReference type="EMBL" id="KAH7971721.1"/>
    </source>
</evidence>
<dbReference type="GO" id="GO:0006508">
    <property type="term" value="P:proteolysis"/>
    <property type="evidence" value="ECO:0007669"/>
    <property type="project" value="UniProtKB-KW"/>
</dbReference>
<keyword evidence="14" id="KW-0653">Protein transport</keyword>
<evidence type="ECO:0000256" key="1">
    <source>
        <dbReference type="ARBA" id="ARBA00000707"/>
    </source>
</evidence>
<evidence type="ECO:0000256" key="26">
    <source>
        <dbReference type="SAM" id="MobiDB-lite"/>
    </source>
</evidence>
<keyword evidence="20 27" id="KW-0472">Membrane</keyword>
<keyword evidence="13" id="KW-0788">Thiol protease</keyword>
<dbReference type="Pfam" id="PF03031">
    <property type="entry name" value="NIF"/>
    <property type="match status" value="1"/>
</dbReference>
<dbReference type="SMART" id="SM00577">
    <property type="entry name" value="CPDc"/>
    <property type="match status" value="1"/>
</dbReference>
<feature type="compositionally biased region" description="Low complexity" evidence="26">
    <location>
        <begin position="516"/>
        <end position="529"/>
    </location>
</feature>
<dbReference type="VEuPathDB" id="VectorBase:RSAN_053116"/>
<feature type="domain" description="Josephin" evidence="28">
    <location>
        <begin position="328"/>
        <end position="509"/>
    </location>
</feature>
<evidence type="ECO:0000256" key="19">
    <source>
        <dbReference type="ARBA" id="ARBA00023128"/>
    </source>
</evidence>
<dbReference type="FunFam" id="1.10.287.10:FF:000023">
    <property type="entry name" value="Ataxin 3 variant ref"/>
    <property type="match status" value="1"/>
</dbReference>
<comment type="subunit">
    <text evidence="23">Component of the TIM23 complex at least composed of Tim23, Tim17 (Tim17a1, Tim17a2 or Tim17b1) and a Tim50.</text>
</comment>
<evidence type="ECO:0000256" key="11">
    <source>
        <dbReference type="ARBA" id="ARBA00022792"/>
    </source>
</evidence>
<dbReference type="PRINTS" id="PR01233">
    <property type="entry name" value="JOSEPHIN"/>
</dbReference>
<evidence type="ECO:0000256" key="20">
    <source>
        <dbReference type="ARBA" id="ARBA00023136"/>
    </source>
</evidence>
<evidence type="ECO:0000256" key="8">
    <source>
        <dbReference type="ARBA" id="ARBA00022670"/>
    </source>
</evidence>
<keyword evidence="16 27" id="KW-1133">Transmembrane helix</keyword>
<dbReference type="Gene3D" id="1.10.287.10">
    <property type="entry name" value="S15/NS1, RNA-binding"/>
    <property type="match status" value="1"/>
</dbReference>
<feature type="active site" evidence="25">
    <location>
        <position position="448"/>
    </location>
</feature>
<dbReference type="CDD" id="cd07521">
    <property type="entry name" value="HAD_FCP1-like"/>
    <property type="match status" value="1"/>
</dbReference>
<evidence type="ECO:0000256" key="4">
    <source>
        <dbReference type="ARBA" id="ARBA00004434"/>
    </source>
</evidence>
<dbReference type="VEuPathDB" id="VectorBase:RSAN_048403"/>
<dbReference type="PANTHER" id="PTHR14159">
    <property type="entry name" value="ATAXIN-3-RELATED"/>
    <property type="match status" value="1"/>
</dbReference>
<feature type="active site" description="Proton acceptor" evidence="24">
    <location>
        <position position="448"/>
    </location>
</feature>
<organism evidence="30 31">
    <name type="scientific">Rhipicephalus sanguineus</name>
    <name type="common">Brown dog tick</name>
    <name type="synonym">Ixodes sanguineus</name>
    <dbReference type="NCBI Taxonomy" id="34632"/>
    <lineage>
        <taxon>Eukaryota</taxon>
        <taxon>Metazoa</taxon>
        <taxon>Ecdysozoa</taxon>
        <taxon>Arthropoda</taxon>
        <taxon>Chelicerata</taxon>
        <taxon>Arachnida</taxon>
        <taxon>Acari</taxon>
        <taxon>Parasitiformes</taxon>
        <taxon>Ixodida</taxon>
        <taxon>Ixodoidea</taxon>
        <taxon>Ixodidae</taxon>
        <taxon>Rhipicephalinae</taxon>
        <taxon>Rhipicephalus</taxon>
        <taxon>Rhipicephalus</taxon>
    </lineage>
</organism>
<keyword evidence="19" id="KW-0496">Mitochondrion</keyword>
<dbReference type="EMBL" id="JABSTV010001247">
    <property type="protein sequence ID" value="KAH7971721.1"/>
    <property type="molecule type" value="Genomic_DNA"/>
</dbReference>